<reference evidence="3 4" key="1">
    <citation type="submission" date="2021-11" db="EMBL/GenBank/DDBJ databases">
        <title>Black yeast isolated from Biological Soil Crust.</title>
        <authorList>
            <person name="Kurbessoian T."/>
        </authorList>
    </citation>
    <scope>NUCLEOTIDE SEQUENCE [LARGE SCALE GENOMIC DNA]</scope>
    <source>
        <strain evidence="3 4">CCFEE 5522</strain>
    </source>
</reference>
<gene>
    <name evidence="3" type="ORF">LTR36_006131</name>
</gene>
<feature type="domain" description="Arrestin-like N-terminal" evidence="2">
    <location>
        <begin position="30"/>
        <end position="132"/>
    </location>
</feature>
<protein>
    <recommendedName>
        <fullName evidence="2">Arrestin-like N-terminal domain-containing protein</fullName>
    </recommendedName>
</protein>
<feature type="compositionally biased region" description="Acidic residues" evidence="1">
    <location>
        <begin position="453"/>
        <end position="466"/>
    </location>
</feature>
<dbReference type="InterPro" id="IPR039634">
    <property type="entry name" value="Bul1-like"/>
</dbReference>
<dbReference type="InterPro" id="IPR011021">
    <property type="entry name" value="Arrestin-like_N"/>
</dbReference>
<evidence type="ECO:0000313" key="3">
    <source>
        <dbReference type="EMBL" id="KAK4542755.1"/>
    </source>
</evidence>
<dbReference type="PANTHER" id="PTHR31904">
    <property type="entry name" value="BYPASS OF STOP CODON PROTEIN 5-RELATED"/>
    <property type="match status" value="1"/>
</dbReference>
<dbReference type="EMBL" id="JAVFHQ010000038">
    <property type="protein sequence ID" value="KAK4542755.1"/>
    <property type="molecule type" value="Genomic_DNA"/>
</dbReference>
<dbReference type="Pfam" id="PF00339">
    <property type="entry name" value="Arrestin_N"/>
    <property type="match status" value="1"/>
</dbReference>
<dbReference type="Proteomes" id="UP001324427">
    <property type="component" value="Unassembled WGS sequence"/>
</dbReference>
<dbReference type="Gene3D" id="2.60.40.640">
    <property type="match status" value="1"/>
</dbReference>
<accession>A0AAV9JCD8</accession>
<comment type="caution">
    <text evidence="3">The sequence shown here is derived from an EMBL/GenBank/DDBJ whole genome shotgun (WGS) entry which is preliminary data.</text>
</comment>
<sequence>MSRSSISSGDGISMPNRLRNLVQAQKPDIKINLARSQKTYTTLDKIEGTVTITAPIDTYFDAVDIEFVGTSRTYVERLTTAAAASGRSEAFHQFLKLSQPGLQQHYPESGMLKAGQAYDFPFVFVVPQQLLPRICQHKVHNPAVRDAHLQLPPTLGDKDLASHPDALDDFAPDMASVRYGVFAKVSKVKVHDNDVSRVSLASKARKLRIMPATDEQPPLDVGGEDSEYIMRKEKGLRKGMLKGKLGTLTMEAAQPQSLRLRSYTNPEFRTTTMATVMLRFDPAEENSPPPRLGSLSSKLKVCTFFASVARKNFPSKHASLLDLSQGMHSEEIKLSSRCMANVEWAKCDPAKPVTNERRDSATSCTAGETPDPSSTYKGNVYYTARLLVPVTLPTNKSFVPTFHGCLISRVYQIKLELGVQSAGIAPTLDLKLPIQISSEGSSDDQNSRRDSAEEADEAEIDAEDASDFFQPRTLRAPSEGFVGRSRIGSQAPIGDAPPGYSPFIPATHPRHMSVVPVY</sequence>
<dbReference type="PANTHER" id="PTHR31904:SF1">
    <property type="entry name" value="BYPASS OF STOP CODON PROTEIN 5-RELATED"/>
    <property type="match status" value="1"/>
</dbReference>
<dbReference type="AlphaFoldDB" id="A0AAV9JCD8"/>
<proteinExistence type="predicted"/>
<feature type="region of interest" description="Disordered" evidence="1">
    <location>
        <begin position="437"/>
        <end position="504"/>
    </location>
</feature>
<evidence type="ECO:0000313" key="4">
    <source>
        <dbReference type="Proteomes" id="UP001324427"/>
    </source>
</evidence>
<evidence type="ECO:0000259" key="2">
    <source>
        <dbReference type="Pfam" id="PF00339"/>
    </source>
</evidence>
<evidence type="ECO:0000256" key="1">
    <source>
        <dbReference type="SAM" id="MobiDB-lite"/>
    </source>
</evidence>
<organism evidence="3 4">
    <name type="scientific">Oleoguttula mirabilis</name>
    <dbReference type="NCBI Taxonomy" id="1507867"/>
    <lineage>
        <taxon>Eukaryota</taxon>
        <taxon>Fungi</taxon>
        <taxon>Dikarya</taxon>
        <taxon>Ascomycota</taxon>
        <taxon>Pezizomycotina</taxon>
        <taxon>Dothideomycetes</taxon>
        <taxon>Dothideomycetidae</taxon>
        <taxon>Mycosphaerellales</taxon>
        <taxon>Teratosphaeriaceae</taxon>
        <taxon>Oleoguttula</taxon>
    </lineage>
</organism>
<name>A0AAV9JCD8_9PEZI</name>
<keyword evidence="4" id="KW-1185">Reference proteome</keyword>
<dbReference type="InterPro" id="IPR014752">
    <property type="entry name" value="Arrestin-like_C"/>
</dbReference>